<organism evidence="2 3">
    <name type="scientific">Rhodonia placenta</name>
    <dbReference type="NCBI Taxonomy" id="104341"/>
    <lineage>
        <taxon>Eukaryota</taxon>
        <taxon>Fungi</taxon>
        <taxon>Dikarya</taxon>
        <taxon>Basidiomycota</taxon>
        <taxon>Agaricomycotina</taxon>
        <taxon>Agaricomycetes</taxon>
        <taxon>Polyporales</taxon>
        <taxon>Adustoporiaceae</taxon>
        <taxon>Rhodonia</taxon>
    </lineage>
</organism>
<feature type="region of interest" description="Disordered" evidence="1">
    <location>
        <begin position="1"/>
        <end position="82"/>
    </location>
</feature>
<reference evidence="2" key="1">
    <citation type="submission" date="2020-11" db="EMBL/GenBank/DDBJ databases">
        <authorList>
            <person name="Koelle M."/>
            <person name="Horta M.A.C."/>
            <person name="Nowrousian M."/>
            <person name="Ohm R.A."/>
            <person name="Benz P."/>
            <person name="Pilgard A."/>
        </authorList>
    </citation>
    <scope>NUCLEOTIDE SEQUENCE</scope>
    <source>
        <strain evidence="2">FPRL280</strain>
    </source>
</reference>
<name>A0A8H7U1C0_9APHY</name>
<accession>A0A8H7U1C0</accession>
<evidence type="ECO:0000256" key="1">
    <source>
        <dbReference type="SAM" id="MobiDB-lite"/>
    </source>
</evidence>
<comment type="caution">
    <text evidence="2">The sequence shown here is derived from an EMBL/GenBank/DDBJ whole genome shotgun (WGS) entry which is preliminary data.</text>
</comment>
<sequence>MPILTISAPHRRDRGADTVRPQESAGGDPLGLLKSAPENAVNEDDQGRGGKQAKRRQPGTHPSFTDGGKTLLADNVILPPGF</sequence>
<dbReference type="EMBL" id="JADOXO010000107">
    <property type="protein sequence ID" value="KAF9813364.1"/>
    <property type="molecule type" value="Genomic_DNA"/>
</dbReference>
<evidence type="ECO:0000313" key="2">
    <source>
        <dbReference type="EMBL" id="KAF9813364.1"/>
    </source>
</evidence>
<evidence type="ECO:0000313" key="3">
    <source>
        <dbReference type="Proteomes" id="UP000639403"/>
    </source>
</evidence>
<dbReference type="AlphaFoldDB" id="A0A8H7U1C0"/>
<protein>
    <submittedName>
        <fullName evidence="2">Uncharacterized protein</fullName>
    </submittedName>
</protein>
<proteinExistence type="predicted"/>
<dbReference type="Proteomes" id="UP000639403">
    <property type="component" value="Unassembled WGS sequence"/>
</dbReference>
<gene>
    <name evidence="2" type="ORF">IEO21_05656</name>
</gene>
<reference evidence="2" key="2">
    <citation type="journal article" name="Front. Microbiol.">
        <title>Degradative Capacity of Two Strains of Rhodonia placenta: From Phenotype to Genotype.</title>
        <authorList>
            <person name="Kolle M."/>
            <person name="Horta M.A.C."/>
            <person name="Nowrousian M."/>
            <person name="Ohm R.A."/>
            <person name="Benz J.P."/>
            <person name="Pilgard A."/>
        </authorList>
    </citation>
    <scope>NUCLEOTIDE SEQUENCE</scope>
    <source>
        <strain evidence="2">FPRL280</strain>
    </source>
</reference>